<dbReference type="Pfam" id="PF13585">
    <property type="entry name" value="CHU_C"/>
    <property type="match status" value="1"/>
</dbReference>
<dbReference type="NCBIfam" id="TIGR04131">
    <property type="entry name" value="Bac_Flav_CTERM"/>
    <property type="match status" value="1"/>
</dbReference>
<dbReference type="Gene3D" id="2.60.40.10">
    <property type="entry name" value="Immunoglobulins"/>
    <property type="match status" value="1"/>
</dbReference>
<dbReference type="KEGG" id="kan:IMCC3317_43530"/>
<gene>
    <name evidence="2" type="ORF">IMCC3317_43530</name>
</gene>
<evidence type="ECO:0008006" key="4">
    <source>
        <dbReference type="Google" id="ProtNLM"/>
    </source>
</evidence>
<reference evidence="2 3" key="1">
    <citation type="journal article" date="2013" name="Int. J. Syst. Evol. Microbiol.">
        <title>Kordia antarctica sp. nov., isolated from Antarctic seawater.</title>
        <authorList>
            <person name="Baek K."/>
            <person name="Choi A."/>
            <person name="Kang I."/>
            <person name="Lee K."/>
            <person name="Cho J.C."/>
        </authorList>
    </citation>
    <scope>NUCLEOTIDE SEQUENCE [LARGE SCALE GENOMIC DNA]</scope>
    <source>
        <strain evidence="2 3">IMCC3317</strain>
    </source>
</reference>
<sequence>MNKLTYISIFLFLGCFLNTFKTAAQDISLFQQFNGRYDYTALGNTLNTVENGAGGICVINTSSSASLFLNPNETMVAAYLYWAGSDDGDFNIELNGIPVTAQRTFSDSLNANRTFFAAFADVTSIVQTIGNGNYTVSEFDLTSVIAPYCPTGTNFGGWAMTVIYENPALPLNQLNVYDGLESVPDMLEITLSNLNVFDNMGAKIGFIAWEGDRAISVNETLRINGNIIENFPLNPADNAFNGTNSFTGATNLYNMDIDVYGIQNFIAIGDTQATISLTSGQDFVMINNIITVLNSQLPDATVTINQVDSACDSRELDLTYTISNTNSTAALPQNTPIAFYANGILIATDVTQVELPIGGNIQQTITVTIPATIPNTFDLLIVVDDDGTGTGTVDEINEDNNNALELTLLPTSPILPILPSLQLCDNSENLLFNLTSQEALFTETSLTFGYFETFQDASNNTNMIINADSYSSVNYPTTMYIKATNSTTLCTSIGDFELLLLESPTANEPANLIACKLNDIDSVTFNLTLNESTINSTANNIFTYYETANADGTFQDEITMPTAYDNTFNPQTIYIIVTNTNGCTNSTSFEILVEDCEIYIPNGFSPNGDGKNDVFNILNLEAHPNHEIHIYNRYGTLIFIGNKATSRWNGYANRGTPKDKKLPTGTYFYVLYLNDQNTLASPLLLEQTYTGWVYLQNN</sequence>
<dbReference type="PROSITE" id="PS51257">
    <property type="entry name" value="PROKAR_LIPOPROTEIN"/>
    <property type="match status" value="1"/>
</dbReference>
<feature type="signal peptide" evidence="1">
    <location>
        <begin position="1"/>
        <end position="23"/>
    </location>
</feature>
<dbReference type="Proteomes" id="UP000464657">
    <property type="component" value="Chromosome"/>
</dbReference>
<dbReference type="EMBL" id="CP019288">
    <property type="protein sequence ID" value="QHI38953.1"/>
    <property type="molecule type" value="Genomic_DNA"/>
</dbReference>
<feature type="chain" id="PRO_5029642248" description="CARDB domain-containing protein" evidence="1">
    <location>
        <begin position="24"/>
        <end position="698"/>
    </location>
</feature>
<dbReference type="InterPro" id="IPR013783">
    <property type="entry name" value="Ig-like_fold"/>
</dbReference>
<dbReference type="OrthoDB" id="1140688at2"/>
<dbReference type="RefSeq" id="WP_160131470.1">
    <property type="nucleotide sequence ID" value="NZ_CP019288.1"/>
</dbReference>
<evidence type="ECO:0000313" key="3">
    <source>
        <dbReference type="Proteomes" id="UP000464657"/>
    </source>
</evidence>
<evidence type="ECO:0000256" key="1">
    <source>
        <dbReference type="SAM" id="SignalP"/>
    </source>
</evidence>
<organism evidence="2 3">
    <name type="scientific">Kordia antarctica</name>
    <dbReference type="NCBI Taxonomy" id="1218801"/>
    <lineage>
        <taxon>Bacteria</taxon>
        <taxon>Pseudomonadati</taxon>
        <taxon>Bacteroidota</taxon>
        <taxon>Flavobacteriia</taxon>
        <taxon>Flavobacteriales</taxon>
        <taxon>Flavobacteriaceae</taxon>
        <taxon>Kordia</taxon>
    </lineage>
</organism>
<keyword evidence="1" id="KW-0732">Signal</keyword>
<evidence type="ECO:0000313" key="2">
    <source>
        <dbReference type="EMBL" id="QHI38953.1"/>
    </source>
</evidence>
<dbReference type="InterPro" id="IPR026341">
    <property type="entry name" value="T9SS_type_B"/>
</dbReference>
<protein>
    <recommendedName>
        <fullName evidence="4">CARDB domain-containing protein</fullName>
    </recommendedName>
</protein>
<keyword evidence="3" id="KW-1185">Reference proteome</keyword>
<dbReference type="AlphaFoldDB" id="A0A7L4ZQD4"/>
<name>A0A7L4ZQD4_9FLAO</name>
<proteinExistence type="predicted"/>
<accession>A0A7L4ZQD4</accession>